<evidence type="ECO:0000313" key="1">
    <source>
        <dbReference type="EMBL" id="KKL72141.1"/>
    </source>
</evidence>
<comment type="caution">
    <text evidence="1">The sequence shown here is derived from an EMBL/GenBank/DDBJ whole genome shotgun (WGS) entry which is preliminary data.</text>
</comment>
<reference evidence="1" key="1">
    <citation type="journal article" date="2015" name="Nature">
        <title>Complex archaea that bridge the gap between prokaryotes and eukaryotes.</title>
        <authorList>
            <person name="Spang A."/>
            <person name="Saw J.H."/>
            <person name="Jorgensen S.L."/>
            <person name="Zaremba-Niedzwiedzka K."/>
            <person name="Martijn J."/>
            <person name="Lind A.E."/>
            <person name="van Eijk R."/>
            <person name="Schleper C."/>
            <person name="Guy L."/>
            <person name="Ettema T.J."/>
        </authorList>
    </citation>
    <scope>NUCLEOTIDE SEQUENCE</scope>
</reference>
<accession>A0A0F9F108</accession>
<dbReference type="EMBL" id="LAZR01025363">
    <property type="protein sequence ID" value="KKL72141.1"/>
    <property type="molecule type" value="Genomic_DNA"/>
</dbReference>
<organism evidence="1">
    <name type="scientific">marine sediment metagenome</name>
    <dbReference type="NCBI Taxonomy" id="412755"/>
    <lineage>
        <taxon>unclassified sequences</taxon>
        <taxon>metagenomes</taxon>
        <taxon>ecological metagenomes</taxon>
    </lineage>
</organism>
<gene>
    <name evidence="1" type="ORF">LCGC14_2087850</name>
</gene>
<name>A0A0F9F108_9ZZZZ</name>
<dbReference type="AlphaFoldDB" id="A0A0F9F108"/>
<sequence>MSEINATDCSDEEILLYIQNVRGEDSLHYSWKWIILRCLKILIHDLLLRKQLKK</sequence>
<proteinExistence type="predicted"/>
<protein>
    <submittedName>
        <fullName evidence="1">Uncharacterized protein</fullName>
    </submittedName>
</protein>